<evidence type="ECO:0000259" key="9">
    <source>
        <dbReference type="PROSITE" id="PS50042"/>
    </source>
</evidence>
<dbReference type="PANTHER" id="PTHR43065:SF10">
    <property type="entry name" value="PEROXIDE STRESS-ACTIVATED HISTIDINE KINASE MAK3"/>
    <property type="match status" value="1"/>
</dbReference>
<dbReference type="Pfam" id="PF02518">
    <property type="entry name" value="HATPase_c"/>
    <property type="match status" value="1"/>
</dbReference>
<dbReference type="PROSITE" id="PS50042">
    <property type="entry name" value="CNMP_BINDING_3"/>
    <property type="match status" value="1"/>
</dbReference>
<dbReference type="eggNOG" id="COG4191">
    <property type="taxonomic scope" value="Bacteria"/>
</dbReference>
<dbReference type="SUPFAM" id="SSF51206">
    <property type="entry name" value="cAMP-binding domain-like"/>
    <property type="match status" value="1"/>
</dbReference>
<dbReference type="GO" id="GO:0005524">
    <property type="term" value="F:ATP binding"/>
    <property type="evidence" value="ECO:0007669"/>
    <property type="project" value="UniProtKB-KW"/>
</dbReference>
<dbReference type="InterPro" id="IPR004358">
    <property type="entry name" value="Sig_transdc_His_kin-like_C"/>
</dbReference>
<feature type="domain" description="Cyclic nucleotide-binding" evidence="9">
    <location>
        <begin position="24"/>
        <end position="100"/>
    </location>
</feature>
<proteinExistence type="predicted"/>
<dbReference type="AlphaFoldDB" id="K6VQK8"/>
<gene>
    <name evidence="11" type="ORF">GORHZ_053_00530</name>
</gene>
<keyword evidence="12" id="KW-1185">Reference proteome</keyword>
<dbReference type="InterPro" id="IPR000595">
    <property type="entry name" value="cNMP-bd_dom"/>
</dbReference>
<dbReference type="InterPro" id="IPR018490">
    <property type="entry name" value="cNMP-bd_dom_sf"/>
</dbReference>
<evidence type="ECO:0000313" key="11">
    <source>
        <dbReference type="EMBL" id="GAB89200.1"/>
    </source>
</evidence>
<sequence>MSRPEKHLDVAAEYFGPDARTQTLAPGEALMRVGQPNTRLYLVLEGELRCEGEDEQGVWRELFVLRSGDLAGVNSFFGRPHVSVYDMVAMGEVSLAYLDRAVIPAERKESVDANLVPLVIHALHRRDMQRSELERMLGVAQFGAGIAHELNNTLTVALQGWSWLDRVVTQRLLQGRSAEVVDAFTAGRAEHPHPSSAQVRQRARELAARHGWSESFARRWARAGLPDPDPGEDSGDMLEFFEIGEALADATSAIGHTRHVLDQMHALGQRRQPHTSTVDVAASVDSGLGLVRHLLSGVDVEMVSQPDVQVRCDRLQLDQVWANLARNAANALRAPGLPEPPRLRVECDVAGGMARVRMTDNGPGISPDILPEIFSPQVTGAPGRTSMGLGLGLSLARSVVTAYGGMIGASNVSPHGAQLEVRLPLAHPAGEHSAPKPTNGAAT</sequence>
<dbReference type="PRINTS" id="PR00344">
    <property type="entry name" value="BCTRLSENSOR"/>
</dbReference>
<dbReference type="STRING" id="1108045.GORHZ_053_00530"/>
<dbReference type="CDD" id="cd00038">
    <property type="entry name" value="CAP_ED"/>
    <property type="match status" value="1"/>
</dbReference>
<dbReference type="GO" id="GO:0000160">
    <property type="term" value="P:phosphorelay signal transduction system"/>
    <property type="evidence" value="ECO:0007669"/>
    <property type="project" value="UniProtKB-KW"/>
</dbReference>
<dbReference type="PANTHER" id="PTHR43065">
    <property type="entry name" value="SENSOR HISTIDINE KINASE"/>
    <property type="match status" value="1"/>
</dbReference>
<organism evidence="11 12">
    <name type="scientific">Gordonia rhizosphera NBRC 16068</name>
    <dbReference type="NCBI Taxonomy" id="1108045"/>
    <lineage>
        <taxon>Bacteria</taxon>
        <taxon>Bacillati</taxon>
        <taxon>Actinomycetota</taxon>
        <taxon>Actinomycetes</taxon>
        <taxon>Mycobacteriales</taxon>
        <taxon>Gordoniaceae</taxon>
        <taxon>Gordonia</taxon>
    </lineage>
</organism>
<dbReference type="GO" id="GO:0004673">
    <property type="term" value="F:protein histidine kinase activity"/>
    <property type="evidence" value="ECO:0007669"/>
    <property type="project" value="UniProtKB-EC"/>
</dbReference>
<evidence type="ECO:0000256" key="6">
    <source>
        <dbReference type="ARBA" id="ARBA00022777"/>
    </source>
</evidence>
<evidence type="ECO:0000313" key="12">
    <source>
        <dbReference type="Proteomes" id="UP000008363"/>
    </source>
</evidence>
<keyword evidence="4" id="KW-0808">Transferase</keyword>
<dbReference type="Gene3D" id="2.60.120.10">
    <property type="entry name" value="Jelly Rolls"/>
    <property type="match status" value="1"/>
</dbReference>
<dbReference type="Gene3D" id="3.30.565.10">
    <property type="entry name" value="Histidine kinase-like ATPase, C-terminal domain"/>
    <property type="match status" value="1"/>
</dbReference>
<dbReference type="EMBL" id="BAHC01000053">
    <property type="protein sequence ID" value="GAB89200.1"/>
    <property type="molecule type" value="Genomic_DNA"/>
</dbReference>
<feature type="domain" description="Histidine kinase" evidence="10">
    <location>
        <begin position="313"/>
        <end position="427"/>
    </location>
</feature>
<keyword evidence="3" id="KW-0597">Phosphoprotein</keyword>
<dbReference type="EC" id="2.7.13.3" evidence="2"/>
<dbReference type="SUPFAM" id="SSF55874">
    <property type="entry name" value="ATPase domain of HSP90 chaperone/DNA topoisomerase II/histidine kinase"/>
    <property type="match status" value="1"/>
</dbReference>
<evidence type="ECO:0000256" key="2">
    <source>
        <dbReference type="ARBA" id="ARBA00012438"/>
    </source>
</evidence>
<reference evidence="11 12" key="1">
    <citation type="submission" date="2012-08" db="EMBL/GenBank/DDBJ databases">
        <title>Whole genome shotgun sequence of Gordonia rhizosphera NBRC 16068.</title>
        <authorList>
            <person name="Takarada H."/>
            <person name="Isaki S."/>
            <person name="Hosoyama A."/>
            <person name="Tsuchikane K."/>
            <person name="Katsumata H."/>
            <person name="Baba S."/>
            <person name="Ohji S."/>
            <person name="Yamazaki S."/>
            <person name="Fujita N."/>
        </authorList>
    </citation>
    <scope>NUCLEOTIDE SEQUENCE [LARGE SCALE GENOMIC DNA]</scope>
    <source>
        <strain evidence="11 12">NBRC 16068</strain>
    </source>
</reference>
<dbReference type="InterPro" id="IPR003594">
    <property type="entry name" value="HATPase_dom"/>
</dbReference>
<accession>K6VQK8</accession>
<keyword evidence="7" id="KW-0067">ATP-binding</keyword>
<evidence type="ECO:0000256" key="4">
    <source>
        <dbReference type="ARBA" id="ARBA00022679"/>
    </source>
</evidence>
<protein>
    <recommendedName>
        <fullName evidence="2">histidine kinase</fullName>
        <ecNumber evidence="2">2.7.13.3</ecNumber>
    </recommendedName>
</protein>
<evidence type="ECO:0000256" key="3">
    <source>
        <dbReference type="ARBA" id="ARBA00022553"/>
    </source>
</evidence>
<dbReference type="Gene3D" id="1.10.287.130">
    <property type="match status" value="1"/>
</dbReference>
<keyword evidence="6 11" id="KW-0418">Kinase</keyword>
<comment type="catalytic activity">
    <reaction evidence="1">
        <text>ATP + protein L-histidine = ADP + protein N-phospho-L-histidine.</text>
        <dbReference type="EC" id="2.7.13.3"/>
    </reaction>
</comment>
<evidence type="ECO:0000256" key="8">
    <source>
        <dbReference type="ARBA" id="ARBA00023012"/>
    </source>
</evidence>
<dbReference type="CDD" id="cd00075">
    <property type="entry name" value="HATPase"/>
    <property type="match status" value="1"/>
</dbReference>
<evidence type="ECO:0000259" key="10">
    <source>
        <dbReference type="PROSITE" id="PS50109"/>
    </source>
</evidence>
<dbReference type="Pfam" id="PF00027">
    <property type="entry name" value="cNMP_binding"/>
    <property type="match status" value="1"/>
</dbReference>
<dbReference type="InterPro" id="IPR036890">
    <property type="entry name" value="HATPase_C_sf"/>
</dbReference>
<dbReference type="Proteomes" id="UP000008363">
    <property type="component" value="Unassembled WGS sequence"/>
</dbReference>
<name>K6VQK8_9ACTN</name>
<dbReference type="PROSITE" id="PS50109">
    <property type="entry name" value="HIS_KIN"/>
    <property type="match status" value="1"/>
</dbReference>
<evidence type="ECO:0000256" key="7">
    <source>
        <dbReference type="ARBA" id="ARBA00022840"/>
    </source>
</evidence>
<dbReference type="OrthoDB" id="1931120at2"/>
<evidence type="ECO:0000256" key="5">
    <source>
        <dbReference type="ARBA" id="ARBA00022741"/>
    </source>
</evidence>
<dbReference type="RefSeq" id="WP_006331147.1">
    <property type="nucleotide sequence ID" value="NZ_BAHC01000053.1"/>
</dbReference>
<comment type="caution">
    <text evidence="11">The sequence shown here is derived from an EMBL/GenBank/DDBJ whole genome shotgun (WGS) entry which is preliminary data.</text>
</comment>
<keyword evidence="5" id="KW-0547">Nucleotide-binding</keyword>
<dbReference type="InterPro" id="IPR005467">
    <property type="entry name" value="His_kinase_dom"/>
</dbReference>
<dbReference type="SMART" id="SM00387">
    <property type="entry name" value="HATPase_c"/>
    <property type="match status" value="1"/>
</dbReference>
<dbReference type="InterPro" id="IPR014710">
    <property type="entry name" value="RmlC-like_jellyroll"/>
</dbReference>
<keyword evidence="8" id="KW-0902">Two-component regulatory system</keyword>
<evidence type="ECO:0000256" key="1">
    <source>
        <dbReference type="ARBA" id="ARBA00000085"/>
    </source>
</evidence>